<reference evidence="1" key="2">
    <citation type="submission" date="2012-06" db="EMBL/GenBank/DDBJ databases">
        <authorList>
            <person name="Yu Y."/>
            <person name="Currie J."/>
            <person name="Lomeli R."/>
            <person name="Angelova A."/>
            <person name="Collura K."/>
            <person name="Wissotski M."/>
            <person name="Campos D."/>
            <person name="Kudrna D."/>
            <person name="Golser W."/>
            <person name="Ashely E."/>
            <person name="Descour A."/>
            <person name="Fernandes J."/>
            <person name="Soderlund C."/>
            <person name="Walbot V."/>
        </authorList>
    </citation>
    <scope>NUCLEOTIDE SEQUENCE</scope>
    <source>
        <strain evidence="1">B73</strain>
    </source>
</reference>
<name>C4J816_MAIZE</name>
<evidence type="ECO:0000313" key="1">
    <source>
        <dbReference type="EMBL" id="ACR37316.1"/>
    </source>
</evidence>
<dbReference type="AlphaFoldDB" id="C4J816"/>
<accession>C4J816</accession>
<proteinExistence type="evidence at transcript level"/>
<organism evidence="1">
    <name type="scientific">Zea mays</name>
    <name type="common">Maize</name>
    <dbReference type="NCBI Taxonomy" id="4577"/>
    <lineage>
        <taxon>Eukaryota</taxon>
        <taxon>Viridiplantae</taxon>
        <taxon>Streptophyta</taxon>
        <taxon>Embryophyta</taxon>
        <taxon>Tracheophyta</taxon>
        <taxon>Spermatophyta</taxon>
        <taxon>Magnoliopsida</taxon>
        <taxon>Liliopsida</taxon>
        <taxon>Poales</taxon>
        <taxon>Poaceae</taxon>
        <taxon>PACMAD clade</taxon>
        <taxon>Panicoideae</taxon>
        <taxon>Andropogonodae</taxon>
        <taxon>Andropogoneae</taxon>
        <taxon>Tripsacinae</taxon>
        <taxon>Zea</taxon>
    </lineage>
</organism>
<protein>
    <submittedName>
        <fullName evidence="1">Uncharacterized protein</fullName>
    </submittedName>
</protein>
<dbReference type="EMBL" id="BT086963">
    <property type="protein sequence ID" value="ACR37316.1"/>
    <property type="molecule type" value="mRNA"/>
</dbReference>
<reference evidence="1" key="1">
    <citation type="journal article" date="2009" name="PLoS Genet.">
        <title>Sequencing, mapping, and analysis of 27,455 maize full-length cDNAs.</title>
        <authorList>
            <person name="Soderlund C."/>
            <person name="Descour A."/>
            <person name="Kudrna D."/>
            <person name="Bomhoff M."/>
            <person name="Boyd L."/>
            <person name="Currie J."/>
            <person name="Angelova A."/>
            <person name="Collura K."/>
            <person name="Wissotski M."/>
            <person name="Ashley E."/>
            <person name="Morrow D."/>
            <person name="Fernandes J."/>
            <person name="Walbot V."/>
            <person name="Yu Y."/>
        </authorList>
    </citation>
    <scope>NUCLEOTIDE SEQUENCE</scope>
    <source>
        <strain evidence="1">B73</strain>
    </source>
</reference>
<sequence>MQQHLEFAAPLRELAYVLGSHDICVESHIVSFVEIRSCSSVYNDVYFLAHLSQFGSA</sequence>